<gene>
    <name evidence="2" type="ORF">SCHPADRAFT_1000512</name>
</gene>
<feature type="coiled-coil region" evidence="1">
    <location>
        <begin position="245"/>
        <end position="279"/>
    </location>
</feature>
<accession>A0A0H2RC68</accession>
<evidence type="ECO:0000256" key="1">
    <source>
        <dbReference type="SAM" id="Coils"/>
    </source>
</evidence>
<sequence>MGQNVSTALLGASNESKATHRTPATRPYLIVNSDELDILDEIGESAPPHISAPLYPFVFVQDQSRFAGVPFQKLPDVGRSRRFRAGEACAALLEEEQREEVESVTANNFTSDLGHELLLWYEARFHGAFARGFRIPPPLKATEKYCMEANFSAFRASLQSLGQSEPEDYDAKDKALFQAVAAMSETLESDWEKLQKMELSFKEANEHSERRQNDDRQYIRSKEDFVHELVERLESPPSYALKRRIDDMEKSNIHLERRAHCLRSEIRGLEKEMKELRAQLEEK</sequence>
<protein>
    <submittedName>
        <fullName evidence="2">Uncharacterized protein</fullName>
    </submittedName>
</protein>
<dbReference type="InParanoid" id="A0A0H2RC68"/>
<keyword evidence="1" id="KW-0175">Coiled coil</keyword>
<dbReference type="EMBL" id="KQ086067">
    <property type="protein sequence ID" value="KLO09082.1"/>
    <property type="molecule type" value="Genomic_DNA"/>
</dbReference>
<name>A0A0H2RC68_9AGAM</name>
<evidence type="ECO:0000313" key="3">
    <source>
        <dbReference type="Proteomes" id="UP000053477"/>
    </source>
</evidence>
<keyword evidence="3" id="KW-1185">Reference proteome</keyword>
<reference evidence="2 3" key="1">
    <citation type="submission" date="2015-04" db="EMBL/GenBank/DDBJ databases">
        <title>Complete genome sequence of Schizopora paradoxa KUC8140, a cosmopolitan wood degrader in East Asia.</title>
        <authorList>
            <consortium name="DOE Joint Genome Institute"/>
            <person name="Min B."/>
            <person name="Park H."/>
            <person name="Jang Y."/>
            <person name="Kim J.-J."/>
            <person name="Kim K.H."/>
            <person name="Pangilinan J."/>
            <person name="Lipzen A."/>
            <person name="Riley R."/>
            <person name="Grigoriev I.V."/>
            <person name="Spatafora J.W."/>
            <person name="Choi I.-G."/>
        </authorList>
    </citation>
    <scope>NUCLEOTIDE SEQUENCE [LARGE SCALE GENOMIC DNA]</scope>
    <source>
        <strain evidence="2 3">KUC8140</strain>
    </source>
</reference>
<dbReference type="Proteomes" id="UP000053477">
    <property type="component" value="Unassembled WGS sequence"/>
</dbReference>
<organism evidence="2 3">
    <name type="scientific">Schizopora paradoxa</name>
    <dbReference type="NCBI Taxonomy" id="27342"/>
    <lineage>
        <taxon>Eukaryota</taxon>
        <taxon>Fungi</taxon>
        <taxon>Dikarya</taxon>
        <taxon>Basidiomycota</taxon>
        <taxon>Agaricomycotina</taxon>
        <taxon>Agaricomycetes</taxon>
        <taxon>Hymenochaetales</taxon>
        <taxon>Schizoporaceae</taxon>
        <taxon>Schizopora</taxon>
    </lineage>
</organism>
<dbReference type="AlphaFoldDB" id="A0A0H2RC68"/>
<evidence type="ECO:0000313" key="2">
    <source>
        <dbReference type="EMBL" id="KLO09082.1"/>
    </source>
</evidence>
<proteinExistence type="predicted"/>